<keyword evidence="2" id="KW-0560">Oxidoreductase</keyword>
<dbReference type="PANTHER" id="PTHR43391:SF94">
    <property type="entry name" value="OXIDOREDUCTASE-RELATED"/>
    <property type="match status" value="1"/>
</dbReference>
<dbReference type="PRINTS" id="PR00081">
    <property type="entry name" value="GDHRDH"/>
</dbReference>
<reference evidence="3 4" key="1">
    <citation type="submission" date="2020-10" db="EMBL/GenBank/DDBJ databases">
        <title>Phylogeny of dyella-like bacteria.</title>
        <authorList>
            <person name="Fu J."/>
        </authorList>
    </citation>
    <scope>NUCLEOTIDE SEQUENCE [LARGE SCALE GENOMIC DNA]</scope>
    <source>
        <strain evidence="3 4">Gsoil3046</strain>
    </source>
</reference>
<proteinExistence type="inferred from homology"/>
<dbReference type="InterPro" id="IPR002347">
    <property type="entry name" value="SDR_fam"/>
</dbReference>
<accession>A0ABW8JVF5</accession>
<dbReference type="Proteomes" id="UP001620460">
    <property type="component" value="Unassembled WGS sequence"/>
</dbReference>
<name>A0ABW8JVF5_9GAMM</name>
<dbReference type="Gene3D" id="3.40.50.720">
    <property type="entry name" value="NAD(P)-binding Rossmann-like Domain"/>
    <property type="match status" value="1"/>
</dbReference>
<dbReference type="Pfam" id="PF00106">
    <property type="entry name" value="adh_short"/>
    <property type="match status" value="1"/>
</dbReference>
<dbReference type="InterPro" id="IPR036291">
    <property type="entry name" value="NAD(P)-bd_dom_sf"/>
</dbReference>
<dbReference type="SUPFAM" id="SSF51735">
    <property type="entry name" value="NAD(P)-binding Rossmann-fold domains"/>
    <property type="match status" value="1"/>
</dbReference>
<gene>
    <name evidence="3" type="ORF">ISP17_09220</name>
</gene>
<evidence type="ECO:0000256" key="1">
    <source>
        <dbReference type="ARBA" id="ARBA00006484"/>
    </source>
</evidence>
<organism evidence="3 4">
    <name type="scientific">Dyella ginsengisoli</name>
    <dbReference type="NCBI Taxonomy" id="363848"/>
    <lineage>
        <taxon>Bacteria</taxon>
        <taxon>Pseudomonadati</taxon>
        <taxon>Pseudomonadota</taxon>
        <taxon>Gammaproteobacteria</taxon>
        <taxon>Lysobacterales</taxon>
        <taxon>Rhodanobacteraceae</taxon>
        <taxon>Dyella</taxon>
    </lineage>
</organism>
<dbReference type="InterPro" id="IPR020904">
    <property type="entry name" value="Sc_DH/Rdtase_CS"/>
</dbReference>
<dbReference type="PANTHER" id="PTHR43391">
    <property type="entry name" value="RETINOL DEHYDROGENASE-RELATED"/>
    <property type="match status" value="1"/>
</dbReference>
<sequence>MICRQATLEMVRPGDRVCLAARNASELSRIASDLQIRRKPELVITRLFDTNDFGDHQRFIEEIHQTLGALDIILVGTGVLGDQIAARSSIPAIREILNSNFVGIATLLSSVANIMESQRSGIIAVLSSVAGDRGRQSNYIYGSAKSGMTAYLSGLRNRLSDSGVRVLTIKLGFVDTRMIAGMGGAFLRASPYYIGRRIVAKLDGESGNVYLPWFWRYIMLVIVHIPEGIFRRLKL</sequence>
<evidence type="ECO:0000313" key="3">
    <source>
        <dbReference type="EMBL" id="MFK2904146.1"/>
    </source>
</evidence>
<dbReference type="PROSITE" id="PS00061">
    <property type="entry name" value="ADH_SHORT"/>
    <property type="match status" value="1"/>
</dbReference>
<evidence type="ECO:0000313" key="4">
    <source>
        <dbReference type="Proteomes" id="UP001620460"/>
    </source>
</evidence>
<evidence type="ECO:0000256" key="2">
    <source>
        <dbReference type="ARBA" id="ARBA00023002"/>
    </source>
</evidence>
<comment type="caution">
    <text evidence="3">The sequence shown here is derived from an EMBL/GenBank/DDBJ whole genome shotgun (WGS) entry which is preliminary data.</text>
</comment>
<dbReference type="EMBL" id="JADIKM010000002">
    <property type="protein sequence ID" value="MFK2904146.1"/>
    <property type="molecule type" value="Genomic_DNA"/>
</dbReference>
<comment type="similarity">
    <text evidence="1">Belongs to the short-chain dehydrogenases/reductases (SDR) family.</text>
</comment>
<protein>
    <submittedName>
        <fullName evidence="3">SDR family NAD(P)-dependent oxidoreductase</fullName>
    </submittedName>
</protein>
<keyword evidence="4" id="KW-1185">Reference proteome</keyword>